<dbReference type="Proteomes" id="UP000499080">
    <property type="component" value="Unassembled WGS sequence"/>
</dbReference>
<dbReference type="AlphaFoldDB" id="A0A4Y2AZZ0"/>
<keyword evidence="2" id="KW-1185">Reference proteome</keyword>
<sequence length="132" mass="14871">MHNLLFPGHLSHFHPILTRCRPVGASLWTFSRLNGHFVLLPPIDATSTTLHSFLPPPMDELGRSTAFISGSREIALKCYLRNIQNGKRRIHFQKLTTYAIWKPDKDHLINFGSGSSSSALFRNNFDPVMGAN</sequence>
<comment type="caution">
    <text evidence="1">The sequence shown here is derived from an EMBL/GenBank/DDBJ whole genome shotgun (WGS) entry which is preliminary data.</text>
</comment>
<protein>
    <submittedName>
        <fullName evidence="1">Uncharacterized protein</fullName>
    </submittedName>
</protein>
<dbReference type="EMBL" id="BGPR01000039">
    <property type="protein sequence ID" value="GBL84769.1"/>
    <property type="molecule type" value="Genomic_DNA"/>
</dbReference>
<accession>A0A4Y2AZZ0</accession>
<evidence type="ECO:0000313" key="1">
    <source>
        <dbReference type="EMBL" id="GBL84769.1"/>
    </source>
</evidence>
<organism evidence="1 2">
    <name type="scientific">Araneus ventricosus</name>
    <name type="common">Orbweaver spider</name>
    <name type="synonym">Epeira ventricosa</name>
    <dbReference type="NCBI Taxonomy" id="182803"/>
    <lineage>
        <taxon>Eukaryota</taxon>
        <taxon>Metazoa</taxon>
        <taxon>Ecdysozoa</taxon>
        <taxon>Arthropoda</taxon>
        <taxon>Chelicerata</taxon>
        <taxon>Arachnida</taxon>
        <taxon>Araneae</taxon>
        <taxon>Araneomorphae</taxon>
        <taxon>Entelegynae</taxon>
        <taxon>Araneoidea</taxon>
        <taxon>Araneidae</taxon>
        <taxon>Araneus</taxon>
    </lineage>
</organism>
<evidence type="ECO:0000313" key="2">
    <source>
        <dbReference type="Proteomes" id="UP000499080"/>
    </source>
</evidence>
<reference evidence="1 2" key="1">
    <citation type="journal article" date="2019" name="Sci. Rep.">
        <title>Orb-weaving spider Araneus ventricosus genome elucidates the spidroin gene catalogue.</title>
        <authorList>
            <person name="Kono N."/>
            <person name="Nakamura H."/>
            <person name="Ohtoshi R."/>
            <person name="Moran D.A.P."/>
            <person name="Shinohara A."/>
            <person name="Yoshida Y."/>
            <person name="Fujiwara M."/>
            <person name="Mori M."/>
            <person name="Tomita M."/>
            <person name="Arakawa K."/>
        </authorList>
    </citation>
    <scope>NUCLEOTIDE SEQUENCE [LARGE SCALE GENOMIC DNA]</scope>
</reference>
<gene>
    <name evidence="1" type="ORF">AVEN_93811_1</name>
</gene>
<proteinExistence type="predicted"/>
<dbReference type="OrthoDB" id="10536208at2759"/>
<name>A0A4Y2AZZ0_ARAVE</name>